<keyword evidence="4" id="KW-1185">Reference proteome</keyword>
<evidence type="ECO:0000256" key="2">
    <source>
        <dbReference type="SAM" id="Phobius"/>
    </source>
</evidence>
<dbReference type="EMBL" id="QXED01000010">
    <property type="protein sequence ID" value="RIV18694.1"/>
    <property type="molecule type" value="Genomic_DNA"/>
</dbReference>
<keyword evidence="2" id="KW-0472">Membrane</keyword>
<feature type="transmembrane region" description="Helical" evidence="2">
    <location>
        <begin position="126"/>
        <end position="144"/>
    </location>
</feature>
<keyword evidence="2" id="KW-0812">Transmembrane</keyword>
<reference evidence="3 4" key="1">
    <citation type="submission" date="2018-08" db="EMBL/GenBank/DDBJ databases">
        <title>Fibrisoma montanum sp. nov., isolated from Danxia mountain soil.</title>
        <authorList>
            <person name="Huang Y."/>
        </authorList>
    </citation>
    <scope>NUCLEOTIDE SEQUENCE [LARGE SCALE GENOMIC DNA]</scope>
    <source>
        <strain evidence="3 4">HYT19</strain>
    </source>
</reference>
<feature type="transmembrane region" description="Helical" evidence="2">
    <location>
        <begin position="77"/>
        <end position="96"/>
    </location>
</feature>
<evidence type="ECO:0000256" key="1">
    <source>
        <dbReference type="SAM" id="MobiDB-lite"/>
    </source>
</evidence>
<name>A0A418LZP7_9BACT</name>
<feature type="transmembrane region" description="Helical" evidence="2">
    <location>
        <begin position="103"/>
        <end position="120"/>
    </location>
</feature>
<comment type="caution">
    <text evidence="3">The sequence shown here is derived from an EMBL/GenBank/DDBJ whole genome shotgun (WGS) entry which is preliminary data.</text>
</comment>
<evidence type="ECO:0000313" key="3">
    <source>
        <dbReference type="EMBL" id="RIV18694.1"/>
    </source>
</evidence>
<accession>A0A418LZP7</accession>
<dbReference type="AlphaFoldDB" id="A0A418LZP7"/>
<gene>
    <name evidence="3" type="ORF">DYU11_27380</name>
</gene>
<dbReference type="OrthoDB" id="953972at2"/>
<keyword evidence="2" id="KW-1133">Transmembrane helix</keyword>
<feature type="compositionally biased region" description="Polar residues" evidence="1">
    <location>
        <begin position="45"/>
        <end position="54"/>
    </location>
</feature>
<sequence length="150" mass="16987">MRSQFLTLLCVLTFLSCGWGLIDSAVSFWRTDAISQTPYIKRTLTPEQQKQQPTEYFEDRSSGDAPMPGDPEEIRSLAIAQFAYSLLTLIGAILMFQLRRIGFWVYLLGVLIGLILPFVLAGSDAFLHTFGVFFSVIFAVLYGFNLRDMR</sequence>
<proteinExistence type="predicted"/>
<dbReference type="Proteomes" id="UP000283523">
    <property type="component" value="Unassembled WGS sequence"/>
</dbReference>
<dbReference type="PROSITE" id="PS51257">
    <property type="entry name" value="PROKAR_LIPOPROTEIN"/>
    <property type="match status" value="1"/>
</dbReference>
<protein>
    <submittedName>
        <fullName evidence="3">Uncharacterized protein</fullName>
    </submittedName>
</protein>
<evidence type="ECO:0000313" key="4">
    <source>
        <dbReference type="Proteomes" id="UP000283523"/>
    </source>
</evidence>
<feature type="region of interest" description="Disordered" evidence="1">
    <location>
        <begin position="45"/>
        <end position="65"/>
    </location>
</feature>
<organism evidence="3 4">
    <name type="scientific">Fibrisoma montanum</name>
    <dbReference type="NCBI Taxonomy" id="2305895"/>
    <lineage>
        <taxon>Bacteria</taxon>
        <taxon>Pseudomonadati</taxon>
        <taxon>Bacteroidota</taxon>
        <taxon>Cytophagia</taxon>
        <taxon>Cytophagales</taxon>
        <taxon>Spirosomataceae</taxon>
        <taxon>Fibrisoma</taxon>
    </lineage>
</organism>
<dbReference type="RefSeq" id="WP_119670932.1">
    <property type="nucleotide sequence ID" value="NZ_QXED01000010.1"/>
</dbReference>